<dbReference type="Proteomes" id="UP000319143">
    <property type="component" value="Unassembled WGS sequence"/>
</dbReference>
<evidence type="ECO:0000256" key="1">
    <source>
        <dbReference type="SAM" id="Phobius"/>
    </source>
</evidence>
<dbReference type="InterPro" id="IPR045584">
    <property type="entry name" value="Pilin-like"/>
</dbReference>
<protein>
    <recommendedName>
        <fullName evidence="2">DUF1559 domain-containing protein</fullName>
    </recommendedName>
</protein>
<gene>
    <name evidence="3" type="ORF">Poly41_16500</name>
</gene>
<dbReference type="EMBL" id="SJPV01000002">
    <property type="protein sequence ID" value="TWU40815.1"/>
    <property type="molecule type" value="Genomic_DNA"/>
</dbReference>
<keyword evidence="1" id="KW-0812">Transmembrane</keyword>
<dbReference type="OrthoDB" id="282371at2"/>
<dbReference type="NCBIfam" id="TIGR02532">
    <property type="entry name" value="IV_pilin_GFxxxE"/>
    <property type="match status" value="1"/>
</dbReference>
<dbReference type="InterPro" id="IPR011453">
    <property type="entry name" value="DUF1559"/>
</dbReference>
<proteinExistence type="predicted"/>
<evidence type="ECO:0000259" key="2">
    <source>
        <dbReference type="Pfam" id="PF07596"/>
    </source>
</evidence>
<keyword evidence="1" id="KW-0472">Membrane</keyword>
<dbReference type="InterPro" id="IPR012902">
    <property type="entry name" value="N_methyl_site"/>
</dbReference>
<reference evidence="3 4" key="1">
    <citation type="submission" date="2019-02" db="EMBL/GenBank/DDBJ databases">
        <title>Deep-cultivation of Planctomycetes and their phenomic and genomic characterization uncovers novel biology.</title>
        <authorList>
            <person name="Wiegand S."/>
            <person name="Jogler M."/>
            <person name="Boedeker C."/>
            <person name="Pinto D."/>
            <person name="Vollmers J."/>
            <person name="Rivas-Marin E."/>
            <person name="Kohn T."/>
            <person name="Peeters S.H."/>
            <person name="Heuer A."/>
            <person name="Rast P."/>
            <person name="Oberbeckmann S."/>
            <person name="Bunk B."/>
            <person name="Jeske O."/>
            <person name="Meyerdierks A."/>
            <person name="Storesund J.E."/>
            <person name="Kallscheuer N."/>
            <person name="Luecker S."/>
            <person name="Lage O.M."/>
            <person name="Pohl T."/>
            <person name="Merkel B.J."/>
            <person name="Hornburger P."/>
            <person name="Mueller R.-W."/>
            <person name="Bruemmer F."/>
            <person name="Labrenz M."/>
            <person name="Spormann A.M."/>
            <person name="Op Den Camp H."/>
            <person name="Overmann J."/>
            <person name="Amann R."/>
            <person name="Jetten M.S.M."/>
            <person name="Mascher T."/>
            <person name="Medema M.H."/>
            <person name="Devos D.P."/>
            <person name="Kaster A.-K."/>
            <person name="Ovreas L."/>
            <person name="Rohde M."/>
            <person name="Galperin M.Y."/>
            <person name="Jogler C."/>
        </authorList>
    </citation>
    <scope>NUCLEOTIDE SEQUENCE [LARGE SCALE GENOMIC DNA]</scope>
    <source>
        <strain evidence="3 4">Poly41</strain>
    </source>
</reference>
<sequence>MNQLKLGMEPKVQRPDCCLVTCSRRAWTLLELLVVLAIISILLALATPAVQRTRETMRQTQCRNHLRQIGIGVHHHFADSNVVPHNGGIEDAAQSSTPTGQISISTTDLELQRTFWWGIGDPKQPITTQPGSWAFMLLPYLEQTVAYETVAVDHVCPTYVCPSRGRVMTGQPMDDAYGTYVAGGLAWGRTDYAASAFVAPNQPEIVLTSNVSDGLSNTVFAGEKSTDPLIQNGFSWYFDEGYMTGGSAGTSRTGLRVLNDRPGVGFKDNWGSAHPGLAQFLKLDGSVVVVSVDVDSRVFVKSLLFRDGGI</sequence>
<name>A0A5C6DWQ5_9BACT</name>
<dbReference type="Pfam" id="PF07963">
    <property type="entry name" value="N_methyl"/>
    <property type="match status" value="1"/>
</dbReference>
<feature type="domain" description="DUF1559" evidence="2">
    <location>
        <begin position="51"/>
        <end position="295"/>
    </location>
</feature>
<evidence type="ECO:0000313" key="3">
    <source>
        <dbReference type="EMBL" id="TWU40815.1"/>
    </source>
</evidence>
<organism evidence="3 4">
    <name type="scientific">Novipirellula artificiosorum</name>
    <dbReference type="NCBI Taxonomy" id="2528016"/>
    <lineage>
        <taxon>Bacteria</taxon>
        <taxon>Pseudomonadati</taxon>
        <taxon>Planctomycetota</taxon>
        <taxon>Planctomycetia</taxon>
        <taxon>Pirellulales</taxon>
        <taxon>Pirellulaceae</taxon>
        <taxon>Novipirellula</taxon>
    </lineage>
</organism>
<evidence type="ECO:0000313" key="4">
    <source>
        <dbReference type="Proteomes" id="UP000319143"/>
    </source>
</evidence>
<dbReference type="RefSeq" id="WP_146525358.1">
    <property type="nucleotide sequence ID" value="NZ_SJPV01000002.1"/>
</dbReference>
<feature type="transmembrane region" description="Helical" evidence="1">
    <location>
        <begin position="29"/>
        <end position="50"/>
    </location>
</feature>
<dbReference type="Pfam" id="PF07596">
    <property type="entry name" value="SBP_bac_10"/>
    <property type="match status" value="1"/>
</dbReference>
<comment type="caution">
    <text evidence="3">The sequence shown here is derived from an EMBL/GenBank/DDBJ whole genome shotgun (WGS) entry which is preliminary data.</text>
</comment>
<dbReference type="PANTHER" id="PTHR30093">
    <property type="entry name" value="GENERAL SECRETION PATHWAY PROTEIN G"/>
    <property type="match status" value="1"/>
</dbReference>
<dbReference type="AlphaFoldDB" id="A0A5C6DWQ5"/>
<keyword evidence="4" id="KW-1185">Reference proteome</keyword>
<dbReference type="Gene3D" id="3.30.700.10">
    <property type="entry name" value="Glycoprotein, Type 4 Pilin"/>
    <property type="match status" value="1"/>
</dbReference>
<dbReference type="PANTHER" id="PTHR30093:SF2">
    <property type="entry name" value="TYPE II SECRETION SYSTEM PROTEIN H"/>
    <property type="match status" value="1"/>
</dbReference>
<keyword evidence="1" id="KW-1133">Transmembrane helix</keyword>
<dbReference type="SUPFAM" id="SSF54523">
    <property type="entry name" value="Pili subunits"/>
    <property type="match status" value="1"/>
</dbReference>
<accession>A0A5C6DWQ5</accession>